<evidence type="ECO:0000313" key="18">
    <source>
        <dbReference type="RefSeq" id="XP_010264702.1"/>
    </source>
</evidence>
<dbReference type="Proteomes" id="UP000189703">
    <property type="component" value="Unplaced"/>
</dbReference>
<dbReference type="KEGG" id="nnu:104602633"/>
<evidence type="ECO:0000259" key="16">
    <source>
        <dbReference type="PROSITE" id="PS50011"/>
    </source>
</evidence>
<evidence type="ECO:0000256" key="2">
    <source>
        <dbReference type="ARBA" id="ARBA00022527"/>
    </source>
</evidence>
<evidence type="ECO:0000256" key="13">
    <source>
        <dbReference type="SAM" id="MobiDB-lite"/>
    </source>
</evidence>
<protein>
    <submittedName>
        <fullName evidence="18">LEAF RUST 10 DISEASE-RESISTANCE LOCUS RECEPTOR-LIKE PROTEIN KINASE-like 2.4 isoform X1</fullName>
    </submittedName>
</protein>
<evidence type="ECO:0000256" key="12">
    <source>
        <dbReference type="PROSITE-ProRule" id="PRU10141"/>
    </source>
</evidence>
<dbReference type="InterPro" id="IPR000719">
    <property type="entry name" value="Prot_kinase_dom"/>
</dbReference>
<evidence type="ECO:0000256" key="11">
    <source>
        <dbReference type="ARBA" id="ARBA00023180"/>
    </source>
</evidence>
<dbReference type="InterPro" id="IPR025287">
    <property type="entry name" value="WAK_GUB"/>
</dbReference>
<dbReference type="GO" id="GO:0016020">
    <property type="term" value="C:membrane"/>
    <property type="evidence" value="ECO:0007669"/>
    <property type="project" value="UniProtKB-SubCell"/>
</dbReference>
<evidence type="ECO:0000256" key="10">
    <source>
        <dbReference type="ARBA" id="ARBA00023136"/>
    </source>
</evidence>
<dbReference type="GO" id="GO:0004674">
    <property type="term" value="F:protein serine/threonine kinase activity"/>
    <property type="evidence" value="ECO:0007669"/>
    <property type="project" value="UniProtKB-KW"/>
</dbReference>
<reference evidence="18" key="1">
    <citation type="submission" date="2025-08" db="UniProtKB">
        <authorList>
            <consortium name="RefSeq"/>
        </authorList>
    </citation>
    <scope>IDENTIFICATION</scope>
</reference>
<keyword evidence="9 14" id="KW-1133">Transmembrane helix</keyword>
<dbReference type="eggNOG" id="KOG1187">
    <property type="taxonomic scope" value="Eukaryota"/>
</dbReference>
<keyword evidence="8 12" id="KW-0067">ATP-binding</keyword>
<evidence type="ECO:0000256" key="9">
    <source>
        <dbReference type="ARBA" id="ARBA00022989"/>
    </source>
</evidence>
<feature type="signal peptide" evidence="15">
    <location>
        <begin position="1"/>
        <end position="28"/>
    </location>
</feature>
<dbReference type="RefSeq" id="XP_010264702.1">
    <property type="nucleotide sequence ID" value="XM_010266400.2"/>
</dbReference>
<proteinExistence type="predicted"/>
<name>A0A1U8APY4_NELNU</name>
<organism evidence="17 18">
    <name type="scientific">Nelumbo nucifera</name>
    <name type="common">Sacred lotus</name>
    <dbReference type="NCBI Taxonomy" id="4432"/>
    <lineage>
        <taxon>Eukaryota</taxon>
        <taxon>Viridiplantae</taxon>
        <taxon>Streptophyta</taxon>
        <taxon>Embryophyta</taxon>
        <taxon>Tracheophyta</taxon>
        <taxon>Spermatophyta</taxon>
        <taxon>Magnoliopsida</taxon>
        <taxon>Proteales</taxon>
        <taxon>Nelumbonaceae</taxon>
        <taxon>Nelumbo</taxon>
    </lineage>
</organism>
<dbReference type="Gene3D" id="1.10.510.10">
    <property type="entry name" value="Transferase(Phosphotransferase) domain 1"/>
    <property type="match status" value="1"/>
</dbReference>
<feature type="region of interest" description="Disordered" evidence="13">
    <location>
        <begin position="639"/>
        <end position="672"/>
    </location>
</feature>
<evidence type="ECO:0000256" key="3">
    <source>
        <dbReference type="ARBA" id="ARBA00022679"/>
    </source>
</evidence>
<dbReference type="PROSITE" id="PS50011">
    <property type="entry name" value="PROTEIN_KINASE_DOM"/>
    <property type="match status" value="1"/>
</dbReference>
<evidence type="ECO:0000256" key="1">
    <source>
        <dbReference type="ARBA" id="ARBA00004479"/>
    </source>
</evidence>
<dbReference type="FunFam" id="3.30.200.20:FF:000178">
    <property type="entry name" value="serine/threonine-protein kinase PBS1-like"/>
    <property type="match status" value="1"/>
</dbReference>
<evidence type="ECO:0000256" key="14">
    <source>
        <dbReference type="SAM" id="Phobius"/>
    </source>
</evidence>
<dbReference type="SUPFAM" id="SSF56112">
    <property type="entry name" value="Protein kinase-like (PK-like)"/>
    <property type="match status" value="1"/>
</dbReference>
<dbReference type="FunCoup" id="A0A1U8APY4">
    <property type="interactions" value="728"/>
</dbReference>
<dbReference type="InParanoid" id="A0A1U8APY4"/>
<dbReference type="AlphaFoldDB" id="A0A1U8APY4"/>
<evidence type="ECO:0000256" key="4">
    <source>
        <dbReference type="ARBA" id="ARBA00022692"/>
    </source>
</evidence>
<evidence type="ECO:0000256" key="15">
    <source>
        <dbReference type="SAM" id="SignalP"/>
    </source>
</evidence>
<dbReference type="Pfam" id="PF00069">
    <property type="entry name" value="Pkinase"/>
    <property type="match status" value="1"/>
</dbReference>
<keyword evidence="17" id="KW-1185">Reference proteome</keyword>
<dbReference type="GO" id="GO:0005524">
    <property type="term" value="F:ATP binding"/>
    <property type="evidence" value="ECO:0007669"/>
    <property type="project" value="UniProtKB-UniRule"/>
</dbReference>
<keyword evidence="7" id="KW-0418">Kinase</keyword>
<dbReference type="GO" id="GO:0030247">
    <property type="term" value="F:polysaccharide binding"/>
    <property type="evidence" value="ECO:0007669"/>
    <property type="project" value="InterPro"/>
</dbReference>
<dbReference type="PANTHER" id="PTHR27009">
    <property type="entry name" value="RUST RESISTANCE KINASE LR10-RELATED"/>
    <property type="match status" value="1"/>
</dbReference>
<dbReference type="Gene3D" id="3.30.200.20">
    <property type="entry name" value="Phosphorylase Kinase, domain 1"/>
    <property type="match status" value="1"/>
</dbReference>
<feature type="domain" description="Protein kinase" evidence="16">
    <location>
        <begin position="348"/>
        <end position="643"/>
    </location>
</feature>
<gene>
    <name evidence="18" type="primary">LOC104602633</name>
</gene>
<dbReference type="InterPro" id="IPR017441">
    <property type="entry name" value="Protein_kinase_ATP_BS"/>
</dbReference>
<keyword evidence="6 12" id="KW-0547">Nucleotide-binding</keyword>
<feature type="chain" id="PRO_5010583166" evidence="15">
    <location>
        <begin position="29"/>
        <end position="704"/>
    </location>
</feature>
<dbReference type="PROSITE" id="PS00022">
    <property type="entry name" value="EGF_1"/>
    <property type="match status" value="1"/>
</dbReference>
<dbReference type="PROSITE" id="PS00107">
    <property type="entry name" value="PROTEIN_KINASE_ATP"/>
    <property type="match status" value="1"/>
</dbReference>
<keyword evidence="10 14" id="KW-0472">Membrane</keyword>
<dbReference type="Pfam" id="PF13947">
    <property type="entry name" value="GUB_WAK_bind"/>
    <property type="match status" value="1"/>
</dbReference>
<keyword evidence="2" id="KW-0723">Serine/threonine-protein kinase</keyword>
<evidence type="ECO:0000313" key="17">
    <source>
        <dbReference type="Proteomes" id="UP000189703"/>
    </source>
</evidence>
<dbReference type="InterPro" id="IPR008271">
    <property type="entry name" value="Ser/Thr_kinase_AS"/>
</dbReference>
<feature type="binding site" evidence="12">
    <location>
        <position position="376"/>
    </location>
    <ligand>
        <name>ATP</name>
        <dbReference type="ChEBI" id="CHEBI:30616"/>
    </ligand>
</feature>
<evidence type="ECO:0000256" key="5">
    <source>
        <dbReference type="ARBA" id="ARBA00022729"/>
    </source>
</evidence>
<sequence length="704" mass="78162">MSRQETLHLHLFLLALLSLSLLFSQTRSAIIETKSTSDICPSYVCGGVLIKYPFWYNGSSTPNPHCGYPSFGLSCSDDNKTTLKVSTDTYNVAGINYETKTLSLIDADVLTGNAICPRAKHNVTLTSAPQLRSSDSTKNLTFFFDCSTHFFLYLSSDYPSVLVSTKYTNLSCLASGGNQTLVFETDKIPEGLDWHRDCEAKVVTTVMEEAITNVFSRTDGFAGALRNGFELDWGGIGDCVGCEESGGYCAYSSNSTTDFFCFCEDGKSGNRCSGKAEPWVLFIALGVSTCGLILVVPILSFFLRRKFFSSNSIGYWKTNAESLEECLKNFGSMAPTRYKYSDIKKITNVFKDKLGQGGYGGVYKGTLIDGRLVAVKVLTESKGNGEEFTNEVVSITRTSHVNIVTLLGFCIEGPKRALVYEFMPNGSLEKFIYDDDDDDDEALVENHPRLGFERLYQIALGIARGLEYLHRGCNTRIVHFDIKPHNILLDEDFRPKISDFGLAKLCPRQESILSMTGARGTVGYIAPEVFSRNFGVVSHKSDVYSYGMMVLEMVGRRKNVSVKADHTSEIYFPHWIYKRLEIEEGLGLLGIKSDAEEEIAKKMILVGLWCIQTDPAKRPPMDKVLDMLARSIESLQIPPKPFLYSPPRSPTDSPTVRDEEDSATTSISTPIIEEMSESQEIDLLNSVKTSRSHSRSQHGFSLAI</sequence>
<dbReference type="InterPro" id="IPR032872">
    <property type="entry name" value="WAK_assoc_C"/>
</dbReference>
<feature type="transmembrane region" description="Helical" evidence="14">
    <location>
        <begin position="279"/>
        <end position="303"/>
    </location>
</feature>
<dbReference type="FunFam" id="1.10.510.10:FF:000590">
    <property type="entry name" value="PR5-like receptor kinase"/>
    <property type="match status" value="1"/>
</dbReference>
<dbReference type="GeneID" id="104602633"/>
<dbReference type="PROSITE" id="PS00108">
    <property type="entry name" value="PROTEIN_KINASE_ST"/>
    <property type="match status" value="1"/>
</dbReference>
<dbReference type="OrthoDB" id="4062651at2759"/>
<evidence type="ECO:0000256" key="8">
    <source>
        <dbReference type="ARBA" id="ARBA00022840"/>
    </source>
</evidence>
<comment type="subcellular location">
    <subcellularLocation>
        <location evidence="1">Membrane</location>
        <topology evidence="1">Single-pass type I membrane protein</topology>
    </subcellularLocation>
</comment>
<dbReference type="InterPro" id="IPR011009">
    <property type="entry name" value="Kinase-like_dom_sf"/>
</dbReference>
<dbReference type="OMA" id="CAHRSTR"/>
<keyword evidence="5 15" id="KW-0732">Signal</keyword>
<dbReference type="InterPro" id="IPR000742">
    <property type="entry name" value="EGF"/>
</dbReference>
<dbReference type="SMART" id="SM00220">
    <property type="entry name" value="S_TKc"/>
    <property type="match status" value="1"/>
</dbReference>
<evidence type="ECO:0000256" key="6">
    <source>
        <dbReference type="ARBA" id="ARBA00022741"/>
    </source>
</evidence>
<evidence type="ECO:0000256" key="7">
    <source>
        <dbReference type="ARBA" id="ARBA00022777"/>
    </source>
</evidence>
<dbReference type="Pfam" id="PF14380">
    <property type="entry name" value="WAK_assoc"/>
    <property type="match status" value="1"/>
</dbReference>
<dbReference type="InterPro" id="IPR045874">
    <property type="entry name" value="LRK10/LRL21-25-like"/>
</dbReference>
<keyword evidence="4 14" id="KW-0812">Transmembrane</keyword>
<keyword evidence="3" id="KW-0808">Transferase</keyword>
<accession>A0A1U8APY4</accession>
<keyword evidence="11" id="KW-0325">Glycoprotein</keyword>